<proteinExistence type="predicted"/>
<reference evidence="3 4" key="1">
    <citation type="submission" date="2018-06" db="EMBL/GenBank/DDBJ databases">
        <authorList>
            <consortium name="Pathogen Informatics"/>
            <person name="Doyle S."/>
        </authorList>
    </citation>
    <scope>NUCLEOTIDE SEQUENCE [LARGE SCALE GENOMIC DNA]</scope>
    <source>
        <strain evidence="3 4">NCTC5052</strain>
    </source>
</reference>
<dbReference type="GO" id="GO:0019867">
    <property type="term" value="C:outer membrane"/>
    <property type="evidence" value="ECO:0007669"/>
    <property type="project" value="InterPro"/>
</dbReference>
<dbReference type="AlphaFoldDB" id="A0A367TAH2"/>
<dbReference type="Pfam" id="PF07178">
    <property type="entry name" value="TraL"/>
    <property type="match status" value="1"/>
</dbReference>
<evidence type="ECO:0000313" key="4">
    <source>
        <dbReference type="Proteomes" id="UP000254103"/>
    </source>
</evidence>
<dbReference type="NCBIfam" id="TIGR02762">
    <property type="entry name" value="TraL_TIGR"/>
    <property type="match status" value="1"/>
</dbReference>
<keyword evidence="1" id="KW-0472">Membrane</keyword>
<reference evidence="2" key="2">
    <citation type="submission" date="2023-07" db="EMBL/GenBank/DDBJ databases">
        <authorList>
            <person name="Peng Z."/>
        </authorList>
    </citation>
    <scope>NUCLEOTIDE SEQUENCE</scope>
    <source>
        <strain evidence="2">KP219</strain>
    </source>
</reference>
<dbReference type="Proteomes" id="UP000254103">
    <property type="component" value="Unassembled WGS sequence"/>
</dbReference>
<evidence type="ECO:0000313" key="2">
    <source>
        <dbReference type="EMBL" id="MDP0970395.1"/>
    </source>
</evidence>
<dbReference type="EMBL" id="UGLJ01000004">
    <property type="protein sequence ID" value="STU46164.1"/>
    <property type="molecule type" value="Genomic_DNA"/>
</dbReference>
<feature type="transmembrane region" description="Helical" evidence="1">
    <location>
        <begin position="27"/>
        <end position="55"/>
    </location>
</feature>
<dbReference type="InterPro" id="IPR009838">
    <property type="entry name" value="T4SS_TraL"/>
</dbReference>
<dbReference type="EMBL" id="JAUUIA010000031">
    <property type="protein sequence ID" value="MDP0970395.1"/>
    <property type="molecule type" value="Genomic_DNA"/>
</dbReference>
<keyword evidence="1" id="KW-0812">Transmembrane</keyword>
<gene>
    <name evidence="2" type="primary">traL</name>
    <name evidence="3" type="ORF">NCTC5052_05488</name>
    <name evidence="2" type="ORF">Q6294_25615</name>
</gene>
<evidence type="ECO:0000313" key="3">
    <source>
        <dbReference type="EMBL" id="STU46164.1"/>
    </source>
</evidence>
<protein>
    <submittedName>
        <fullName evidence="2 3">TraL</fullName>
    </submittedName>
</protein>
<evidence type="ECO:0000256" key="1">
    <source>
        <dbReference type="SAM" id="Phobius"/>
    </source>
</evidence>
<keyword evidence="1" id="KW-1133">Transmembrane helix</keyword>
<organism evidence="3 4">
    <name type="scientific">Klebsiella pneumoniae</name>
    <dbReference type="NCBI Taxonomy" id="573"/>
    <lineage>
        <taxon>Bacteria</taxon>
        <taxon>Pseudomonadati</taxon>
        <taxon>Pseudomonadota</taxon>
        <taxon>Gammaproteobacteria</taxon>
        <taxon>Enterobacterales</taxon>
        <taxon>Enterobacteriaceae</taxon>
        <taxon>Klebsiella/Raoultella group</taxon>
        <taxon>Klebsiella</taxon>
        <taxon>Klebsiella pneumoniae complex</taxon>
    </lineage>
</organism>
<dbReference type="RefSeq" id="WP_023317830.1">
    <property type="nucleotide sequence ID" value="NZ_BIIP01000017.1"/>
</dbReference>
<name>A0A367TAH2_KLEPN</name>
<sequence>MEQRNRYKFPGTFSDQKRYVGLPLDELVIYLPVALLAIFVNMWIFSPTLAAAVIGIRLLKKGKGSSFLLNLAYWFLPTTLMRFFISVLPESYKRHWIA</sequence>
<feature type="transmembrane region" description="Helical" evidence="1">
    <location>
        <begin position="67"/>
        <end position="85"/>
    </location>
</feature>
<dbReference type="Proteomes" id="UP001244490">
    <property type="component" value="Unassembled WGS sequence"/>
</dbReference>
<accession>A0A367TAH2</accession>